<keyword evidence="2" id="KW-0812">Transmembrane</keyword>
<dbReference type="Proteomes" id="UP001190700">
    <property type="component" value="Unassembled WGS sequence"/>
</dbReference>
<feature type="compositionally biased region" description="Polar residues" evidence="1">
    <location>
        <begin position="22"/>
        <end position="46"/>
    </location>
</feature>
<dbReference type="InterPro" id="IPR010640">
    <property type="entry name" value="Low_temperature_requirement_A"/>
</dbReference>
<dbReference type="Pfam" id="PF06772">
    <property type="entry name" value="LtrA"/>
    <property type="match status" value="1"/>
</dbReference>
<evidence type="ECO:0000256" key="2">
    <source>
        <dbReference type="SAM" id="Phobius"/>
    </source>
</evidence>
<dbReference type="AlphaFoldDB" id="A0AAE0G0I7"/>
<keyword evidence="2" id="KW-1133">Transmembrane helix</keyword>
<dbReference type="PANTHER" id="PTHR36840">
    <property type="entry name" value="BLL5714 PROTEIN"/>
    <property type="match status" value="1"/>
</dbReference>
<dbReference type="PANTHER" id="PTHR36840:SF1">
    <property type="entry name" value="BLL5714 PROTEIN"/>
    <property type="match status" value="1"/>
</dbReference>
<feature type="region of interest" description="Disordered" evidence="1">
    <location>
        <begin position="1"/>
        <end position="71"/>
    </location>
</feature>
<dbReference type="EMBL" id="LGRX02011124">
    <property type="protein sequence ID" value="KAK3269245.1"/>
    <property type="molecule type" value="Genomic_DNA"/>
</dbReference>
<proteinExistence type="predicted"/>
<organism evidence="3 4">
    <name type="scientific">Cymbomonas tetramitiformis</name>
    <dbReference type="NCBI Taxonomy" id="36881"/>
    <lineage>
        <taxon>Eukaryota</taxon>
        <taxon>Viridiplantae</taxon>
        <taxon>Chlorophyta</taxon>
        <taxon>Pyramimonadophyceae</taxon>
        <taxon>Pyramimonadales</taxon>
        <taxon>Pyramimonadaceae</taxon>
        <taxon>Cymbomonas</taxon>
    </lineage>
</organism>
<keyword evidence="2" id="KW-0472">Membrane</keyword>
<evidence type="ECO:0000256" key="1">
    <source>
        <dbReference type="SAM" id="MobiDB-lite"/>
    </source>
</evidence>
<comment type="caution">
    <text evidence="3">The sequence shown here is derived from an EMBL/GenBank/DDBJ whole genome shotgun (WGS) entry which is preliminary data.</text>
</comment>
<keyword evidence="4" id="KW-1185">Reference proteome</keyword>
<evidence type="ECO:0000313" key="3">
    <source>
        <dbReference type="EMBL" id="KAK3269245.1"/>
    </source>
</evidence>
<gene>
    <name evidence="3" type="ORF">CYMTET_22309</name>
</gene>
<feature type="compositionally biased region" description="Basic and acidic residues" evidence="1">
    <location>
        <begin position="1"/>
        <end position="13"/>
    </location>
</feature>
<protein>
    <submittedName>
        <fullName evidence="3">Uncharacterized protein</fullName>
    </submittedName>
</protein>
<reference evidence="3 4" key="1">
    <citation type="journal article" date="2015" name="Genome Biol. Evol.">
        <title>Comparative Genomics of a Bacterivorous Green Alga Reveals Evolutionary Causalities and Consequences of Phago-Mixotrophic Mode of Nutrition.</title>
        <authorList>
            <person name="Burns J.A."/>
            <person name="Paasch A."/>
            <person name="Narechania A."/>
            <person name="Kim E."/>
        </authorList>
    </citation>
    <scope>NUCLEOTIDE SEQUENCE [LARGE SCALE GENOMIC DNA]</scope>
    <source>
        <strain evidence="3 4">PLY_AMNH</strain>
    </source>
</reference>
<feature type="transmembrane region" description="Helical" evidence="2">
    <location>
        <begin position="176"/>
        <end position="195"/>
    </location>
</feature>
<accession>A0AAE0G0I7</accession>
<sequence length="282" mass="31763">METNEHVTNKVLDEDGGELQTPLLSGQLENPGTPTATASQQVQGNLRISPEVLSKPLRDTPKETASTSQPLQDTPLQHISHLSPAAPHPVCTQDPTAATFGASLRGTILDQHYDESYMFSGIIRAPIAHQYFDHDGVLHRSHHHRAASYQELFFDLVFVYSIAIFGERYIEDMSWPTLRIYLLRFAMVLKIWMSVNQYYNRFKTDDVLQIVYLLLSMFFTIGFVNSMEGNIITRQSLLIYLAHFMIWGAPPQKVAASQQLCALPTEQIVARCGASFSFSERG</sequence>
<feature type="transmembrane region" description="Helical" evidence="2">
    <location>
        <begin position="207"/>
        <end position="225"/>
    </location>
</feature>
<name>A0AAE0G0I7_9CHLO</name>
<evidence type="ECO:0000313" key="4">
    <source>
        <dbReference type="Proteomes" id="UP001190700"/>
    </source>
</evidence>